<gene>
    <name evidence="2" type="ORF">SDRG_03532</name>
</gene>
<organism evidence="2 3">
    <name type="scientific">Saprolegnia diclina (strain VS20)</name>
    <dbReference type="NCBI Taxonomy" id="1156394"/>
    <lineage>
        <taxon>Eukaryota</taxon>
        <taxon>Sar</taxon>
        <taxon>Stramenopiles</taxon>
        <taxon>Oomycota</taxon>
        <taxon>Saprolegniomycetes</taxon>
        <taxon>Saprolegniales</taxon>
        <taxon>Saprolegniaceae</taxon>
        <taxon>Saprolegnia</taxon>
    </lineage>
</organism>
<name>T0S9E5_SAPDV</name>
<feature type="region of interest" description="Disordered" evidence="1">
    <location>
        <begin position="185"/>
        <end position="209"/>
    </location>
</feature>
<feature type="region of interest" description="Disordered" evidence="1">
    <location>
        <begin position="240"/>
        <end position="262"/>
    </location>
</feature>
<feature type="compositionally biased region" description="Basic and acidic residues" evidence="1">
    <location>
        <begin position="192"/>
        <end position="209"/>
    </location>
</feature>
<protein>
    <submittedName>
        <fullName evidence="2">Uncharacterized protein</fullName>
    </submittedName>
</protein>
<evidence type="ECO:0000313" key="2">
    <source>
        <dbReference type="EMBL" id="EQC39327.1"/>
    </source>
</evidence>
<dbReference type="OrthoDB" id="59767at2759"/>
<proteinExistence type="predicted"/>
<accession>T0S9E5</accession>
<dbReference type="InParanoid" id="T0S9E5"/>
<evidence type="ECO:0000313" key="3">
    <source>
        <dbReference type="Proteomes" id="UP000030762"/>
    </source>
</evidence>
<dbReference type="OMA" id="RCIDAIQ"/>
<dbReference type="Proteomes" id="UP000030762">
    <property type="component" value="Unassembled WGS sequence"/>
</dbReference>
<dbReference type="RefSeq" id="XP_008607388.1">
    <property type="nucleotide sequence ID" value="XM_008609166.1"/>
</dbReference>
<keyword evidence="3" id="KW-1185">Reference proteome</keyword>
<dbReference type="EMBL" id="JH767139">
    <property type="protein sequence ID" value="EQC39327.1"/>
    <property type="molecule type" value="Genomic_DNA"/>
</dbReference>
<dbReference type="STRING" id="1156394.T0S9E5"/>
<dbReference type="GeneID" id="19944259"/>
<evidence type="ECO:0000256" key="1">
    <source>
        <dbReference type="SAM" id="MobiDB-lite"/>
    </source>
</evidence>
<sequence length="262" mass="29374">METILLLRLRVQGDAVGYCLPTGEFLFATMDAPRWFFEPTAETSEYDGSLLYGQSIYNFMSPLDRQRLYQYVYDVQASLLESLEAADRRSRTAPHALPRNEAALLQKELPFLCTIDGTATVLRIEVTATPLTFRLQRCIDAIQAVSEHTRRFSDESVFVIDENEYQSIIANDAYCVGVDDGESHAYGTADDGESHGHGTADDEMDRERDSDASLADFAFDFQADWAETSPMRLQLDQTHDAIDSGRKASPQATTSPMAMHQF</sequence>
<dbReference type="AlphaFoldDB" id="T0S9E5"/>
<dbReference type="VEuPathDB" id="FungiDB:SDRG_03532"/>
<reference evidence="2 3" key="1">
    <citation type="submission" date="2012-04" db="EMBL/GenBank/DDBJ databases">
        <title>The Genome Sequence of Saprolegnia declina VS20.</title>
        <authorList>
            <consortium name="The Broad Institute Genome Sequencing Platform"/>
            <person name="Russ C."/>
            <person name="Nusbaum C."/>
            <person name="Tyler B."/>
            <person name="van West P."/>
            <person name="Dieguez-Uribeondo J."/>
            <person name="de Bruijn I."/>
            <person name="Tripathy S."/>
            <person name="Jiang R."/>
            <person name="Young S.K."/>
            <person name="Zeng Q."/>
            <person name="Gargeya S."/>
            <person name="Fitzgerald M."/>
            <person name="Haas B."/>
            <person name="Abouelleil A."/>
            <person name="Alvarado L."/>
            <person name="Arachchi H.M."/>
            <person name="Berlin A."/>
            <person name="Chapman S.B."/>
            <person name="Goldberg J."/>
            <person name="Griggs A."/>
            <person name="Gujja S."/>
            <person name="Hansen M."/>
            <person name="Howarth C."/>
            <person name="Imamovic A."/>
            <person name="Larimer J."/>
            <person name="McCowen C."/>
            <person name="Montmayeur A."/>
            <person name="Murphy C."/>
            <person name="Neiman D."/>
            <person name="Pearson M."/>
            <person name="Priest M."/>
            <person name="Roberts A."/>
            <person name="Saif S."/>
            <person name="Shea T."/>
            <person name="Sisk P."/>
            <person name="Sykes S."/>
            <person name="Wortman J."/>
            <person name="Nusbaum C."/>
            <person name="Birren B."/>
        </authorList>
    </citation>
    <scope>NUCLEOTIDE SEQUENCE [LARGE SCALE GENOMIC DNA]</scope>
    <source>
        <strain evidence="2 3">VS20</strain>
    </source>
</reference>